<evidence type="ECO:0000256" key="2">
    <source>
        <dbReference type="ARBA" id="ARBA00022723"/>
    </source>
</evidence>
<dbReference type="InterPro" id="IPR027443">
    <property type="entry name" value="IPNS-like_sf"/>
</dbReference>
<evidence type="ECO:0000313" key="7">
    <source>
        <dbReference type="EMBL" id="KIZ06914.1"/>
    </source>
</evidence>
<dbReference type="Gene3D" id="2.60.120.330">
    <property type="entry name" value="B-lactam Antibiotic, Isopenicillin N Synthase, Chain"/>
    <property type="match status" value="1"/>
</dbReference>
<dbReference type="Pfam" id="PF03171">
    <property type="entry name" value="2OG-FeII_Oxy"/>
    <property type="match status" value="1"/>
</dbReference>
<accession>A0A0D2LKH6</accession>
<protein>
    <recommendedName>
        <fullName evidence="6">Fe2OG dioxygenase domain-containing protein</fullName>
    </recommendedName>
</protein>
<proteinExistence type="inferred from homology"/>
<organism evidence="7 8">
    <name type="scientific">Monoraphidium neglectum</name>
    <dbReference type="NCBI Taxonomy" id="145388"/>
    <lineage>
        <taxon>Eukaryota</taxon>
        <taxon>Viridiplantae</taxon>
        <taxon>Chlorophyta</taxon>
        <taxon>core chlorophytes</taxon>
        <taxon>Chlorophyceae</taxon>
        <taxon>CS clade</taxon>
        <taxon>Sphaeropleales</taxon>
        <taxon>Selenastraceae</taxon>
        <taxon>Monoraphidium</taxon>
    </lineage>
</organism>
<dbReference type="Proteomes" id="UP000054498">
    <property type="component" value="Unassembled WGS sequence"/>
</dbReference>
<dbReference type="KEGG" id="mng:MNEG_1040"/>
<dbReference type="STRING" id="145388.A0A0D2LKH6"/>
<dbReference type="GO" id="GO:0051213">
    <property type="term" value="F:dioxygenase activity"/>
    <property type="evidence" value="ECO:0007669"/>
    <property type="project" value="UniProtKB-ARBA"/>
</dbReference>
<dbReference type="InterPro" id="IPR044861">
    <property type="entry name" value="IPNS-like_FE2OG_OXY"/>
</dbReference>
<dbReference type="PANTHER" id="PTHR10209:SF867">
    <property type="entry name" value="2-OXOGLUTARATE (2OG) AND FE(II)-DEPENDENT OXYGENASE SUPERFAMILY PROTEIN"/>
    <property type="match status" value="1"/>
</dbReference>
<dbReference type="Pfam" id="PF14226">
    <property type="entry name" value="DIOX_N"/>
    <property type="match status" value="1"/>
</dbReference>
<dbReference type="AlphaFoldDB" id="A0A0D2LKH6"/>
<dbReference type="InterPro" id="IPR005123">
    <property type="entry name" value="Oxoglu/Fe-dep_dioxygenase_dom"/>
</dbReference>
<dbReference type="RefSeq" id="XP_013905933.1">
    <property type="nucleotide sequence ID" value="XM_014050479.1"/>
</dbReference>
<keyword evidence="8" id="KW-1185">Reference proteome</keyword>
<evidence type="ECO:0000259" key="6">
    <source>
        <dbReference type="PROSITE" id="PS51471"/>
    </source>
</evidence>
<sequence>MPAMAEAIPIIDLSAPDPEAAAALGAACRGSGFFLAAGHGVPDDVVISMFDQIRSLFDLPIADKMALLQDENNRGYTPLLEETLDPGSQTKARAIDVFGFAQGDTKEGYYIGREVPADSPEAQLPLHGPNLWPPEKLLPGFRATTEAYFSSVTALGHRLLRLLAISLDLEPGHFDPFFDPPMVFLRPLHYSAEVSRPGDGVFGAGAHSDYGMLTVLATDGQPGLQVHVGGAWVDVPAAPRCFVCNLGDMLERWTNGLYKSTLHRVVSTTGRDRYSIPFFFEPNFNAVVEALPCCVTADRPAAYPPTTAGRHLLEKYAATHAGYGNGEAAAATAAAGAAGAAGAV</sequence>
<evidence type="ECO:0000313" key="8">
    <source>
        <dbReference type="Proteomes" id="UP000054498"/>
    </source>
</evidence>
<evidence type="ECO:0000256" key="1">
    <source>
        <dbReference type="ARBA" id="ARBA00008056"/>
    </source>
</evidence>
<dbReference type="PRINTS" id="PR00682">
    <property type="entry name" value="IPNSYNTHASE"/>
</dbReference>
<dbReference type="InterPro" id="IPR026992">
    <property type="entry name" value="DIOX_N"/>
</dbReference>
<evidence type="ECO:0000256" key="3">
    <source>
        <dbReference type="ARBA" id="ARBA00023002"/>
    </source>
</evidence>
<dbReference type="GeneID" id="25727558"/>
<comment type="similarity">
    <text evidence="1 5">Belongs to the iron/ascorbate-dependent oxidoreductase family.</text>
</comment>
<name>A0A0D2LKH6_9CHLO</name>
<evidence type="ECO:0000256" key="4">
    <source>
        <dbReference type="ARBA" id="ARBA00023004"/>
    </source>
</evidence>
<keyword evidence="4 5" id="KW-0408">Iron</keyword>
<keyword evidence="2 5" id="KW-0479">Metal-binding</keyword>
<dbReference type="EMBL" id="KK100316">
    <property type="protein sequence ID" value="KIZ06914.1"/>
    <property type="molecule type" value="Genomic_DNA"/>
</dbReference>
<reference evidence="7 8" key="1">
    <citation type="journal article" date="2013" name="BMC Genomics">
        <title>Reconstruction of the lipid metabolism for the microalga Monoraphidium neglectum from its genome sequence reveals characteristics suitable for biofuel production.</title>
        <authorList>
            <person name="Bogen C."/>
            <person name="Al-Dilaimi A."/>
            <person name="Albersmeier A."/>
            <person name="Wichmann J."/>
            <person name="Grundmann M."/>
            <person name="Rupp O."/>
            <person name="Lauersen K.J."/>
            <person name="Blifernez-Klassen O."/>
            <person name="Kalinowski J."/>
            <person name="Goesmann A."/>
            <person name="Mussgnug J.H."/>
            <person name="Kruse O."/>
        </authorList>
    </citation>
    <scope>NUCLEOTIDE SEQUENCE [LARGE SCALE GENOMIC DNA]</scope>
    <source>
        <strain evidence="7 8">SAG 48.87</strain>
    </source>
</reference>
<dbReference type="SUPFAM" id="SSF51197">
    <property type="entry name" value="Clavaminate synthase-like"/>
    <property type="match status" value="1"/>
</dbReference>
<dbReference type="PANTHER" id="PTHR10209">
    <property type="entry name" value="OXIDOREDUCTASE, 2OG-FE II OXYGENASE FAMILY PROTEIN"/>
    <property type="match status" value="1"/>
</dbReference>
<evidence type="ECO:0000256" key="5">
    <source>
        <dbReference type="RuleBase" id="RU003682"/>
    </source>
</evidence>
<dbReference type="PROSITE" id="PS51471">
    <property type="entry name" value="FE2OG_OXY"/>
    <property type="match status" value="1"/>
</dbReference>
<keyword evidence="3 5" id="KW-0560">Oxidoreductase</keyword>
<feature type="domain" description="Fe2OG dioxygenase" evidence="6">
    <location>
        <begin position="180"/>
        <end position="282"/>
    </location>
</feature>
<dbReference type="OrthoDB" id="288590at2759"/>
<dbReference type="GO" id="GO:0046872">
    <property type="term" value="F:metal ion binding"/>
    <property type="evidence" value="ECO:0007669"/>
    <property type="project" value="UniProtKB-KW"/>
</dbReference>
<gene>
    <name evidence="7" type="ORF">MNEG_1040</name>
</gene>